<dbReference type="Gene3D" id="3.40.50.1000">
    <property type="entry name" value="HAD superfamily/HAD-like"/>
    <property type="match status" value="2"/>
</dbReference>
<dbReference type="RefSeq" id="WP_342846481.1">
    <property type="nucleotide sequence ID" value="NZ_JBBMQO010000001.1"/>
</dbReference>
<dbReference type="NCBIfam" id="TIGR01460">
    <property type="entry name" value="HAD-SF-IIA"/>
    <property type="match status" value="1"/>
</dbReference>
<reference evidence="1 2" key="1">
    <citation type="submission" date="2024-03" db="EMBL/GenBank/DDBJ databases">
        <title>Community enrichment and isolation of bacterial strains for fucoidan degradation.</title>
        <authorList>
            <person name="Sichert A."/>
        </authorList>
    </citation>
    <scope>NUCLEOTIDE SEQUENCE [LARGE SCALE GENOMIC DNA]</scope>
    <source>
        <strain evidence="1 2">AS62</strain>
    </source>
</reference>
<gene>
    <name evidence="1" type="ORF">WNY59_02035</name>
</gene>
<dbReference type="PANTHER" id="PTHR19288">
    <property type="entry name" value="4-NITROPHENYLPHOSPHATASE-RELATED"/>
    <property type="match status" value="1"/>
</dbReference>
<accession>A0ABU9T2J6</accession>
<dbReference type="InterPro" id="IPR006357">
    <property type="entry name" value="HAD-SF_hydro_IIA"/>
</dbReference>
<protein>
    <submittedName>
        <fullName evidence="1">HAD-IIA family hydrolase</fullName>
    </submittedName>
</protein>
<dbReference type="EMBL" id="JBBMQO010000001">
    <property type="protein sequence ID" value="MEM5500362.1"/>
    <property type="molecule type" value="Genomic_DNA"/>
</dbReference>
<dbReference type="GO" id="GO:0016787">
    <property type="term" value="F:hydrolase activity"/>
    <property type="evidence" value="ECO:0007669"/>
    <property type="project" value="UniProtKB-KW"/>
</dbReference>
<keyword evidence="2" id="KW-1185">Reference proteome</keyword>
<organism evidence="1 2">
    <name type="scientific">Ahrensia kielensis</name>
    <dbReference type="NCBI Taxonomy" id="76980"/>
    <lineage>
        <taxon>Bacteria</taxon>
        <taxon>Pseudomonadati</taxon>
        <taxon>Pseudomonadota</taxon>
        <taxon>Alphaproteobacteria</taxon>
        <taxon>Hyphomicrobiales</taxon>
        <taxon>Ahrensiaceae</taxon>
        <taxon>Ahrensia</taxon>
    </lineage>
</organism>
<keyword evidence="1" id="KW-0378">Hydrolase</keyword>
<dbReference type="InterPro" id="IPR036412">
    <property type="entry name" value="HAD-like_sf"/>
</dbReference>
<dbReference type="SUPFAM" id="SSF56784">
    <property type="entry name" value="HAD-like"/>
    <property type="match status" value="1"/>
</dbReference>
<name>A0ABU9T2J6_9HYPH</name>
<evidence type="ECO:0000313" key="2">
    <source>
        <dbReference type="Proteomes" id="UP001477870"/>
    </source>
</evidence>
<dbReference type="Pfam" id="PF13242">
    <property type="entry name" value="Hydrolase_like"/>
    <property type="match status" value="1"/>
</dbReference>
<dbReference type="Pfam" id="PF13344">
    <property type="entry name" value="Hydrolase_6"/>
    <property type="match status" value="1"/>
</dbReference>
<sequence>MMSTDAHNAFSAYISVRDRLPFAEFPTSWVQAKTLEAIVEPYDVIMLDAYGILNVGEVAIEGAASRIASLRECGKKVMVVSNSAAYPKPRMMERYARLGFDFTPSEVVTSREALVQYIEQFNSMKWGMMLNASHGISDLESVNAECLTDEPSTYDAVDGFLLFGADAWSDERQEMLEGSLRKNPRPVIVGNPDMVAPRERGLSREPGYFAHRLADKTSVKPRFIGKPFKEIYDLALSRQSLKLEPSRVLMVGDTLHTDILGGSQMGFDTALVMKHGLLSGFDADKAIKRSGIVPNFVIDEI</sequence>
<dbReference type="Proteomes" id="UP001477870">
    <property type="component" value="Unassembled WGS sequence"/>
</dbReference>
<proteinExistence type="predicted"/>
<dbReference type="InterPro" id="IPR023214">
    <property type="entry name" value="HAD_sf"/>
</dbReference>
<evidence type="ECO:0000313" key="1">
    <source>
        <dbReference type="EMBL" id="MEM5500362.1"/>
    </source>
</evidence>
<comment type="caution">
    <text evidence="1">The sequence shown here is derived from an EMBL/GenBank/DDBJ whole genome shotgun (WGS) entry which is preliminary data.</text>
</comment>
<dbReference type="PANTHER" id="PTHR19288:SF90">
    <property type="entry name" value="OS08G0542600 PROTEIN"/>
    <property type="match status" value="1"/>
</dbReference>